<dbReference type="InterPro" id="IPR038071">
    <property type="entry name" value="UROD/MetE-like_sf"/>
</dbReference>
<comment type="caution">
    <text evidence="3">The sequence shown here is derived from an EMBL/GenBank/DDBJ whole genome shotgun (WGS) entry which is preliminary data.</text>
</comment>
<keyword evidence="1" id="KW-0732">Signal</keyword>
<feature type="signal peptide" evidence="1">
    <location>
        <begin position="1"/>
        <end position="22"/>
    </location>
</feature>
<dbReference type="InterPro" id="IPR000257">
    <property type="entry name" value="Uroporphyrinogen_deCOase"/>
</dbReference>
<feature type="chain" id="PRO_5024382241" description="Uroporphyrinogen decarboxylase (URO-D) domain-containing protein" evidence="1">
    <location>
        <begin position="23"/>
        <end position="277"/>
    </location>
</feature>
<evidence type="ECO:0000256" key="1">
    <source>
        <dbReference type="SAM" id="SignalP"/>
    </source>
</evidence>
<accession>A0A5N6M171</accession>
<evidence type="ECO:0000259" key="2">
    <source>
        <dbReference type="Pfam" id="PF01208"/>
    </source>
</evidence>
<organism evidence="3 4">
    <name type="scientific">Mikania micrantha</name>
    <name type="common">bitter vine</name>
    <dbReference type="NCBI Taxonomy" id="192012"/>
    <lineage>
        <taxon>Eukaryota</taxon>
        <taxon>Viridiplantae</taxon>
        <taxon>Streptophyta</taxon>
        <taxon>Embryophyta</taxon>
        <taxon>Tracheophyta</taxon>
        <taxon>Spermatophyta</taxon>
        <taxon>Magnoliopsida</taxon>
        <taxon>eudicotyledons</taxon>
        <taxon>Gunneridae</taxon>
        <taxon>Pentapetalae</taxon>
        <taxon>asterids</taxon>
        <taxon>campanulids</taxon>
        <taxon>Asterales</taxon>
        <taxon>Asteraceae</taxon>
        <taxon>Asteroideae</taxon>
        <taxon>Heliantheae alliance</taxon>
        <taxon>Eupatorieae</taxon>
        <taxon>Mikania</taxon>
    </lineage>
</organism>
<evidence type="ECO:0000313" key="3">
    <source>
        <dbReference type="EMBL" id="KAD3067502.1"/>
    </source>
</evidence>
<reference evidence="3 4" key="1">
    <citation type="submission" date="2019-05" db="EMBL/GenBank/DDBJ databases">
        <title>Mikania micrantha, genome provides insights into the molecular mechanism of rapid growth.</title>
        <authorList>
            <person name="Liu B."/>
        </authorList>
    </citation>
    <scope>NUCLEOTIDE SEQUENCE [LARGE SCALE GENOMIC DNA]</scope>
    <source>
        <strain evidence="3">NLD-2019</strain>
        <tissue evidence="3">Leaf</tissue>
    </source>
</reference>
<name>A0A5N6M171_9ASTR</name>
<dbReference type="Gene3D" id="3.20.20.210">
    <property type="match status" value="1"/>
</dbReference>
<dbReference type="OrthoDB" id="1671980at2759"/>
<evidence type="ECO:0000313" key="4">
    <source>
        <dbReference type="Proteomes" id="UP000326396"/>
    </source>
</evidence>
<gene>
    <name evidence="3" type="ORF">E3N88_35382</name>
</gene>
<feature type="domain" description="Uroporphyrinogen decarboxylase (URO-D)" evidence="2">
    <location>
        <begin position="173"/>
        <end position="275"/>
    </location>
</feature>
<dbReference type="GO" id="GO:0006779">
    <property type="term" value="P:porphyrin-containing compound biosynthetic process"/>
    <property type="evidence" value="ECO:0007669"/>
    <property type="project" value="InterPro"/>
</dbReference>
<proteinExistence type="predicted"/>
<dbReference type="AlphaFoldDB" id="A0A5N6M171"/>
<sequence length="277" mass="30550">MKRVSLHLNGLLLGTTCKLSRAGFGQSPTVFNNIIPKAIAPLPAVHSNRPRTLAVSPYKHFYHFTFRATFGEGCKRTSSKPTTSMDDAPGWKIYGGLTETCRETSIFQREIRDNRSHCENFIAAWEAFHPDGVDGKAAVLVLWVLPGQSPHISLKVALPYIYKHKKHVSYGPTHCEHCKEECPEIPLSFTSMGMVGLLEKMKGTGVDVIGLDWTVDMADGRRRLGDDISIQGNVDPAYLFMTALVSQGCEVCWTKGHILNLGHCVLVGTPEEAVARS</sequence>
<dbReference type="EMBL" id="SZYD01000017">
    <property type="protein sequence ID" value="KAD3067502.1"/>
    <property type="molecule type" value="Genomic_DNA"/>
</dbReference>
<dbReference type="SUPFAM" id="SSF51726">
    <property type="entry name" value="UROD/MetE-like"/>
    <property type="match status" value="1"/>
</dbReference>
<dbReference type="PANTHER" id="PTHR21091">
    <property type="entry name" value="METHYLTETRAHYDROFOLATE:HOMOCYSTEINE METHYLTRANSFERASE RELATED"/>
    <property type="match status" value="1"/>
</dbReference>
<dbReference type="PANTHER" id="PTHR21091:SF167">
    <property type="entry name" value="UROPORPHYRINOGEN DECARBOXYLASE 1, CHLOROPLASTIC"/>
    <property type="match status" value="1"/>
</dbReference>
<dbReference type="Proteomes" id="UP000326396">
    <property type="component" value="Linkage Group LG7"/>
</dbReference>
<dbReference type="Pfam" id="PF01208">
    <property type="entry name" value="URO-D"/>
    <property type="match status" value="1"/>
</dbReference>
<dbReference type="GO" id="GO:0004853">
    <property type="term" value="F:uroporphyrinogen decarboxylase activity"/>
    <property type="evidence" value="ECO:0007669"/>
    <property type="project" value="InterPro"/>
</dbReference>
<keyword evidence="4" id="KW-1185">Reference proteome</keyword>
<protein>
    <recommendedName>
        <fullName evidence="2">Uroporphyrinogen decarboxylase (URO-D) domain-containing protein</fullName>
    </recommendedName>
</protein>